<organism evidence="1 2">
    <name type="scientific">Flexivirga endophytica</name>
    <dbReference type="NCBI Taxonomy" id="1849103"/>
    <lineage>
        <taxon>Bacteria</taxon>
        <taxon>Bacillati</taxon>
        <taxon>Actinomycetota</taxon>
        <taxon>Actinomycetes</taxon>
        <taxon>Micrococcales</taxon>
        <taxon>Dermacoccaceae</taxon>
        <taxon>Flexivirga</taxon>
    </lineage>
</organism>
<evidence type="ECO:0000313" key="2">
    <source>
        <dbReference type="Proteomes" id="UP000636793"/>
    </source>
</evidence>
<accession>A0A916T8U9</accession>
<dbReference type="Proteomes" id="UP000636793">
    <property type="component" value="Unassembled WGS sequence"/>
</dbReference>
<dbReference type="EMBL" id="BMHI01000004">
    <property type="protein sequence ID" value="GGB36112.1"/>
    <property type="molecule type" value="Genomic_DNA"/>
</dbReference>
<reference evidence="1" key="1">
    <citation type="journal article" date="2014" name="Int. J. Syst. Evol. Microbiol.">
        <title>Complete genome sequence of Corynebacterium casei LMG S-19264T (=DSM 44701T), isolated from a smear-ripened cheese.</title>
        <authorList>
            <consortium name="US DOE Joint Genome Institute (JGI-PGF)"/>
            <person name="Walter F."/>
            <person name="Albersmeier A."/>
            <person name="Kalinowski J."/>
            <person name="Ruckert C."/>
        </authorList>
    </citation>
    <scope>NUCLEOTIDE SEQUENCE</scope>
    <source>
        <strain evidence="1">CGMCC 1.15085</strain>
    </source>
</reference>
<dbReference type="AlphaFoldDB" id="A0A916T8U9"/>
<protein>
    <submittedName>
        <fullName evidence="1">Uncharacterized protein</fullName>
    </submittedName>
</protein>
<dbReference type="RefSeq" id="WP_188837686.1">
    <property type="nucleotide sequence ID" value="NZ_BMHI01000004.1"/>
</dbReference>
<reference evidence="1" key="2">
    <citation type="submission" date="2020-09" db="EMBL/GenBank/DDBJ databases">
        <authorList>
            <person name="Sun Q."/>
            <person name="Zhou Y."/>
        </authorList>
    </citation>
    <scope>NUCLEOTIDE SEQUENCE</scope>
    <source>
        <strain evidence="1">CGMCC 1.15085</strain>
    </source>
</reference>
<evidence type="ECO:0000313" key="1">
    <source>
        <dbReference type="EMBL" id="GGB36112.1"/>
    </source>
</evidence>
<comment type="caution">
    <text evidence="1">The sequence shown here is derived from an EMBL/GenBank/DDBJ whole genome shotgun (WGS) entry which is preliminary data.</text>
</comment>
<gene>
    <name evidence="1" type="ORF">GCM10011492_28540</name>
</gene>
<keyword evidence="2" id="KW-1185">Reference proteome</keyword>
<sequence length="76" mass="8313">MLLTVVVAPPRQGAQARQQFVVLHTSASPMLIRKVLAAGLKIRARPPPAGTVWLFCDSAVATVRRDRDIPFIAFFA</sequence>
<proteinExistence type="predicted"/>
<name>A0A916T8U9_9MICO</name>